<dbReference type="RefSeq" id="WP_014256774.1">
    <property type="nucleotide sequence ID" value="NC_016627.1"/>
</dbReference>
<dbReference type="GO" id="GO:1990281">
    <property type="term" value="C:efflux pump complex"/>
    <property type="evidence" value="ECO:0007669"/>
    <property type="project" value="TreeGrafter"/>
</dbReference>
<dbReference type="HOGENOM" id="CLU_766632_0_0_9"/>
<gene>
    <name evidence="8" type="ordered locus">Clocl_3821</name>
</gene>
<evidence type="ECO:0000256" key="2">
    <source>
        <dbReference type="ARBA" id="ARBA00022452"/>
    </source>
</evidence>
<evidence type="ECO:0000256" key="5">
    <source>
        <dbReference type="ARBA" id="ARBA00023237"/>
    </source>
</evidence>
<dbReference type="Proteomes" id="UP000005435">
    <property type="component" value="Chromosome"/>
</dbReference>
<keyword evidence="3" id="KW-0812">Transmembrane</keyword>
<dbReference type="OrthoDB" id="2083606at2"/>
<dbReference type="EMBL" id="CP003065">
    <property type="protein sequence ID" value="AEV70271.1"/>
    <property type="molecule type" value="Genomic_DNA"/>
</dbReference>
<keyword evidence="7" id="KW-0732">Signal</keyword>
<dbReference type="eggNOG" id="COG1538">
    <property type="taxonomic scope" value="Bacteria"/>
</dbReference>
<dbReference type="GO" id="GO:0009279">
    <property type="term" value="C:cell outer membrane"/>
    <property type="evidence" value="ECO:0007669"/>
    <property type="project" value="UniProtKB-SubCell"/>
</dbReference>
<dbReference type="InterPro" id="IPR051906">
    <property type="entry name" value="TolC-like"/>
</dbReference>
<evidence type="ECO:0000256" key="3">
    <source>
        <dbReference type="ARBA" id="ARBA00022692"/>
    </source>
</evidence>
<dbReference type="PANTHER" id="PTHR30026">
    <property type="entry name" value="OUTER MEMBRANE PROTEIN TOLC"/>
    <property type="match status" value="1"/>
</dbReference>
<feature type="chain" id="PRO_5003511667" evidence="7">
    <location>
        <begin position="23"/>
        <end position="361"/>
    </location>
</feature>
<evidence type="ECO:0000313" key="8">
    <source>
        <dbReference type="EMBL" id="AEV70271.1"/>
    </source>
</evidence>
<feature type="signal peptide" evidence="7">
    <location>
        <begin position="1"/>
        <end position="22"/>
    </location>
</feature>
<dbReference type="GO" id="GO:0015562">
    <property type="term" value="F:efflux transmembrane transporter activity"/>
    <property type="evidence" value="ECO:0007669"/>
    <property type="project" value="InterPro"/>
</dbReference>
<evidence type="ECO:0000256" key="6">
    <source>
        <dbReference type="SAM" id="Coils"/>
    </source>
</evidence>
<keyword evidence="9" id="KW-1185">Reference proteome</keyword>
<feature type="coiled-coil region" evidence="6">
    <location>
        <begin position="92"/>
        <end position="147"/>
    </location>
</feature>
<sequence precursor="true">MKKHTSLIISILTITAVTTAFAAESLKFSIQESKNVAASNSKQAVIDDLNIKAKESALRDAEKDAKMSTSVNTKIDKLNNKIAREVNPAKAAAELEYAKKIKEKNLKNLELETYKATSNMLLIKKELEMEKAKQDILNEKYKIAEARFKEGKLTENDLIDAKYALDSKAIDINKVTGKLEAANLELRRILGFDMSEDLIEIKDDLVLTSTKNIDIEKVVEDALNNDAELYIKSEELKASEKIMEFTKEDYEQGTPTYDENMLNLENAKVSFEDAKVNLEVSIRNKYNDILTARDKVQLAQKWEAICLNKMNNAQFKFEKGLISKEEVLKAKEDYLDAKYQTYLAIYNYNILRTEFDTLYVK</sequence>
<dbReference type="AlphaFoldDB" id="G8M1P2"/>
<keyword evidence="6" id="KW-0175">Coiled coil</keyword>
<reference evidence="8 9" key="2">
    <citation type="journal article" date="2012" name="Stand. Genomic Sci.">
        <title>Complete Genome Sequence of Clostridium clariflavum DSM 19732.</title>
        <authorList>
            <person name="Izquierdo J.A."/>
            <person name="Goodwin L."/>
            <person name="Davenport K.W."/>
            <person name="Teshima H."/>
            <person name="Bruce D."/>
            <person name="Detter C."/>
            <person name="Tapia R."/>
            <person name="Han S."/>
            <person name="Land M."/>
            <person name="Hauser L."/>
            <person name="Jeffries C.D."/>
            <person name="Han J."/>
            <person name="Pitluck S."/>
            <person name="Nolan M."/>
            <person name="Chen A."/>
            <person name="Huntemann M."/>
            <person name="Mavromatis K."/>
            <person name="Mikhailova N."/>
            <person name="Liolios K."/>
            <person name="Woyke T."/>
            <person name="Lynd L.R."/>
        </authorList>
    </citation>
    <scope>NUCLEOTIDE SEQUENCE [LARGE SCALE GENOMIC DNA]</scope>
    <source>
        <strain evidence="9">DSM 19732 / NBRC 101661 / EBR45</strain>
    </source>
</reference>
<keyword evidence="2" id="KW-1134">Transmembrane beta strand</keyword>
<dbReference type="PANTHER" id="PTHR30026:SF20">
    <property type="entry name" value="OUTER MEMBRANE PROTEIN TOLC"/>
    <property type="match status" value="1"/>
</dbReference>
<evidence type="ECO:0000313" key="9">
    <source>
        <dbReference type="Proteomes" id="UP000005435"/>
    </source>
</evidence>
<dbReference type="SUPFAM" id="SSF56954">
    <property type="entry name" value="Outer membrane efflux proteins (OEP)"/>
    <property type="match status" value="1"/>
</dbReference>
<evidence type="ECO:0000256" key="7">
    <source>
        <dbReference type="SAM" id="SignalP"/>
    </source>
</evidence>
<name>G8M1P2_ACECE</name>
<protein>
    <submittedName>
        <fullName evidence="8">Outer membrane protein</fullName>
    </submittedName>
</protein>
<dbReference type="STRING" id="720554.Clocl_3821"/>
<comment type="subcellular location">
    <subcellularLocation>
        <location evidence="1">Cell outer membrane</location>
    </subcellularLocation>
</comment>
<proteinExistence type="predicted"/>
<evidence type="ECO:0000256" key="4">
    <source>
        <dbReference type="ARBA" id="ARBA00023136"/>
    </source>
</evidence>
<evidence type="ECO:0000256" key="1">
    <source>
        <dbReference type="ARBA" id="ARBA00004442"/>
    </source>
</evidence>
<dbReference type="KEGG" id="ccl:Clocl_3821"/>
<reference evidence="9" key="1">
    <citation type="submission" date="2011-12" db="EMBL/GenBank/DDBJ databases">
        <title>Complete sequence of Clostridium clariflavum DSM 19732.</title>
        <authorList>
            <consortium name="US DOE Joint Genome Institute"/>
            <person name="Lucas S."/>
            <person name="Han J."/>
            <person name="Lapidus A."/>
            <person name="Cheng J.-F."/>
            <person name="Goodwin L."/>
            <person name="Pitluck S."/>
            <person name="Peters L."/>
            <person name="Teshima H."/>
            <person name="Detter J.C."/>
            <person name="Han C."/>
            <person name="Tapia R."/>
            <person name="Land M."/>
            <person name="Hauser L."/>
            <person name="Kyrpides N."/>
            <person name="Ivanova N."/>
            <person name="Pagani I."/>
            <person name="Kitzmiller T."/>
            <person name="Lynd L."/>
            <person name="Izquierdo J."/>
            <person name="Woyke T."/>
        </authorList>
    </citation>
    <scope>NUCLEOTIDE SEQUENCE [LARGE SCALE GENOMIC DNA]</scope>
    <source>
        <strain evidence="9">DSM 19732 / NBRC 101661 / EBR45</strain>
    </source>
</reference>
<accession>G8M1P2</accession>
<dbReference type="GO" id="GO:0015288">
    <property type="term" value="F:porin activity"/>
    <property type="evidence" value="ECO:0007669"/>
    <property type="project" value="TreeGrafter"/>
</dbReference>
<dbReference type="Gene3D" id="1.20.1600.10">
    <property type="entry name" value="Outer membrane efflux proteins (OEP)"/>
    <property type="match status" value="2"/>
</dbReference>
<keyword evidence="4" id="KW-0472">Membrane</keyword>
<keyword evidence="5" id="KW-0998">Cell outer membrane</keyword>
<organism evidence="8 9">
    <name type="scientific">Acetivibrio clariflavus (strain DSM 19732 / NBRC 101661 / EBR45)</name>
    <name type="common">Clostridium clariflavum</name>
    <dbReference type="NCBI Taxonomy" id="720554"/>
    <lineage>
        <taxon>Bacteria</taxon>
        <taxon>Bacillati</taxon>
        <taxon>Bacillota</taxon>
        <taxon>Clostridia</taxon>
        <taxon>Eubacteriales</taxon>
        <taxon>Oscillospiraceae</taxon>
        <taxon>Acetivibrio</taxon>
    </lineage>
</organism>